<feature type="chain" id="PRO_5043900455" evidence="1">
    <location>
        <begin position="17"/>
        <end position="356"/>
    </location>
</feature>
<comment type="caution">
    <text evidence="2">The sequence shown here is derived from an EMBL/GenBank/DDBJ whole genome shotgun (WGS) entry which is preliminary data.</text>
</comment>
<sequence length="356" mass="40050">MKSLFSLAFLLLQAHALVFNYNDSSLSNDDSNIRGRDTIKLANLVPRADEGSYCSPPTIDVSPGTRKNRLRRQARANVYGAQSPNPAQLWRRMYIPMTQNTNFLSEWITTQVGLTGVENNIVIKNDGNPRIITRPQLVSDFGITTWRPFARETTEFSLAASRLCGCTSLLIFNHVGVFFTHWWESVSFQVPPLQAFLDIAGAIDHNDLFQKTVIDGLHNGYHPVPGSSEMDQVSLAGAPAAAFLSDTANLKAYFFRPSTESIARRNQDYQAEWDSIKSTVMNILQLPSTVNAGWWNEVEYDALNPIKDKERLANTGAGKILFKYDPKDTKKFPEKEPQQRAALLFQNQVIFDEAWA</sequence>
<protein>
    <submittedName>
        <fullName evidence="2">Uncharacterized protein</fullName>
    </submittedName>
</protein>
<proteinExistence type="predicted"/>
<evidence type="ECO:0000313" key="3">
    <source>
        <dbReference type="Proteomes" id="UP001365542"/>
    </source>
</evidence>
<name>A0AAV9X1J6_9PEZI</name>
<keyword evidence="1" id="KW-0732">Signal</keyword>
<keyword evidence="3" id="KW-1185">Reference proteome</keyword>
<dbReference type="EMBL" id="JAVHJO010000012">
    <property type="protein sequence ID" value="KAK6531866.1"/>
    <property type="molecule type" value="Genomic_DNA"/>
</dbReference>
<dbReference type="AlphaFoldDB" id="A0AAV9X1J6"/>
<gene>
    <name evidence="2" type="ORF">TWF694_003031</name>
</gene>
<feature type="signal peptide" evidence="1">
    <location>
        <begin position="1"/>
        <end position="16"/>
    </location>
</feature>
<evidence type="ECO:0000256" key="1">
    <source>
        <dbReference type="SAM" id="SignalP"/>
    </source>
</evidence>
<organism evidence="2 3">
    <name type="scientific">Orbilia ellipsospora</name>
    <dbReference type="NCBI Taxonomy" id="2528407"/>
    <lineage>
        <taxon>Eukaryota</taxon>
        <taxon>Fungi</taxon>
        <taxon>Dikarya</taxon>
        <taxon>Ascomycota</taxon>
        <taxon>Pezizomycotina</taxon>
        <taxon>Orbiliomycetes</taxon>
        <taxon>Orbiliales</taxon>
        <taxon>Orbiliaceae</taxon>
        <taxon>Orbilia</taxon>
    </lineage>
</organism>
<accession>A0AAV9X1J6</accession>
<dbReference type="Proteomes" id="UP001365542">
    <property type="component" value="Unassembled WGS sequence"/>
</dbReference>
<evidence type="ECO:0000313" key="2">
    <source>
        <dbReference type="EMBL" id="KAK6531866.1"/>
    </source>
</evidence>
<reference evidence="2 3" key="1">
    <citation type="submission" date="2019-10" db="EMBL/GenBank/DDBJ databases">
        <authorList>
            <person name="Palmer J.M."/>
        </authorList>
    </citation>
    <scope>NUCLEOTIDE SEQUENCE [LARGE SCALE GENOMIC DNA]</scope>
    <source>
        <strain evidence="2 3">TWF694</strain>
    </source>
</reference>